<reference evidence="2 3" key="1">
    <citation type="journal article" date="2018" name="New Phytol.">
        <title>Comparative genomics and transcriptomics depict ericoid mycorrhizal fungi as versatile saprotrophs and plant mutualists.</title>
        <authorList>
            <person name="Martino E."/>
            <person name="Morin E."/>
            <person name="Grelet G.A."/>
            <person name="Kuo A."/>
            <person name="Kohler A."/>
            <person name="Daghino S."/>
            <person name="Barry K.W."/>
            <person name="Cichocki N."/>
            <person name="Clum A."/>
            <person name="Dockter R.B."/>
            <person name="Hainaut M."/>
            <person name="Kuo R.C."/>
            <person name="LaButti K."/>
            <person name="Lindahl B.D."/>
            <person name="Lindquist E.A."/>
            <person name="Lipzen A."/>
            <person name="Khouja H.R."/>
            <person name="Magnuson J."/>
            <person name="Murat C."/>
            <person name="Ohm R.A."/>
            <person name="Singer S.W."/>
            <person name="Spatafora J.W."/>
            <person name="Wang M."/>
            <person name="Veneault-Fourrey C."/>
            <person name="Henrissat B."/>
            <person name="Grigoriev I.V."/>
            <person name="Martin F.M."/>
            <person name="Perotto S."/>
        </authorList>
    </citation>
    <scope>NUCLEOTIDE SEQUENCE [LARGE SCALE GENOMIC DNA]</scope>
    <source>
        <strain evidence="2 3">ATCC 22711</strain>
    </source>
</reference>
<proteinExistence type="predicted"/>
<sequence length="521" mass="57552">MATPTRPHRKLRGSLEVVVKKSLTAYAHFDSIPASSSGTSWKWISEYGHGSRHAYDDFEFSLWDVNAHDYRMPSDAESEEIFQKYNAQSIRYQWPFVIVSTLNPPKDMPLTIAGATACFVSPETFKSEWSPLLPYGNANYANPRVSNPCPKIPLKKWTNPSPADITEIVNALLEICNVRSLKFSYPYLTVVLWEDGRSYSERSLPGMVGPWSTTYHHGGNFWDEESLAQSIRAREMIPNPDTEVQDTTNYLITGDKYLSPGVRLEGRYKSATCGIRLKNPSGDIRITTANHGFLPKADNEPPTTDDDEVRHPDGNDRLIGILKERYETEDVALFEPIEGLPFSNSSYFGAEAPQKLLKNSEVPDGTWFEADGMSTGMVALQCRGVQADFPMRPAGAGKIEYSHLKHKTTWAVFGALGSQTLVDGIRGAPIVQLPCSQQGVSGGGVAGFFQLPRKNKVRLGIVWGISDGLQPQPPRAKLVSPAELGNVHQWLEAKADCSASSRHLLCAIGEADVDPPIRGIV</sequence>
<dbReference type="AlphaFoldDB" id="A0A2T3APQ7"/>
<feature type="region of interest" description="Disordered" evidence="1">
    <location>
        <begin position="292"/>
        <end position="314"/>
    </location>
</feature>
<dbReference type="EMBL" id="KZ679019">
    <property type="protein sequence ID" value="PSS06993.1"/>
    <property type="molecule type" value="Genomic_DNA"/>
</dbReference>
<dbReference type="RefSeq" id="XP_024716649.1">
    <property type="nucleotide sequence ID" value="XM_024864845.1"/>
</dbReference>
<dbReference type="Proteomes" id="UP000241818">
    <property type="component" value="Unassembled WGS sequence"/>
</dbReference>
<dbReference type="STRING" id="857342.A0A2T3APQ7"/>
<evidence type="ECO:0000256" key="1">
    <source>
        <dbReference type="SAM" id="MobiDB-lite"/>
    </source>
</evidence>
<dbReference type="GeneID" id="36572926"/>
<evidence type="ECO:0000313" key="3">
    <source>
        <dbReference type="Proteomes" id="UP000241818"/>
    </source>
</evidence>
<dbReference type="InParanoid" id="A0A2T3APQ7"/>
<evidence type="ECO:0000313" key="2">
    <source>
        <dbReference type="EMBL" id="PSS06993.1"/>
    </source>
</evidence>
<dbReference type="OrthoDB" id="5361958at2759"/>
<keyword evidence="3" id="KW-1185">Reference proteome</keyword>
<accession>A0A2T3APQ7</accession>
<protein>
    <submittedName>
        <fullName evidence="2">Uncharacterized protein</fullName>
    </submittedName>
</protein>
<gene>
    <name evidence="2" type="ORF">M430DRAFT_23146</name>
</gene>
<organism evidence="2 3">
    <name type="scientific">Amorphotheca resinae ATCC 22711</name>
    <dbReference type="NCBI Taxonomy" id="857342"/>
    <lineage>
        <taxon>Eukaryota</taxon>
        <taxon>Fungi</taxon>
        <taxon>Dikarya</taxon>
        <taxon>Ascomycota</taxon>
        <taxon>Pezizomycotina</taxon>
        <taxon>Leotiomycetes</taxon>
        <taxon>Helotiales</taxon>
        <taxon>Amorphothecaceae</taxon>
        <taxon>Amorphotheca</taxon>
    </lineage>
</organism>
<name>A0A2T3APQ7_AMORE</name>